<gene>
    <name evidence="2" type="ORF">FRACA_260029</name>
</gene>
<sequence length="279" mass="30358">MSSLVGELRDTNSPVTRYLREAFPHHKPIQAAYRARAGTVRLVPPAGVAGGTQGAAIDWWLRFLVDPEPSLDLAVWSCLRAGPAGWARAGMQMLYALGGVDDSLTLHAVDPEVWRDRPDRWMARLCYALALLVEPLRNPAALLGSRLMQLDEDAGPRELAALATADEVADLIAMRDLASETLLPALAGKPAESGPNVRWQRGSPRRRRPDRRGSVAGRQGESGWQPPQGAWMLYVPPAGFEPAHPPPEGGALSPELRGLWGNAAYVTRRERRIARPGAP</sequence>
<dbReference type="Proteomes" id="UP000234331">
    <property type="component" value="Unassembled WGS sequence"/>
</dbReference>
<dbReference type="AlphaFoldDB" id="A0A2I2KSG8"/>
<name>A0A2I2KSG8_9ACTN</name>
<proteinExistence type="predicted"/>
<keyword evidence="3" id="KW-1185">Reference proteome</keyword>
<organism evidence="2 3">
    <name type="scientific">Frankia canadensis</name>
    <dbReference type="NCBI Taxonomy" id="1836972"/>
    <lineage>
        <taxon>Bacteria</taxon>
        <taxon>Bacillati</taxon>
        <taxon>Actinomycetota</taxon>
        <taxon>Actinomycetes</taxon>
        <taxon>Frankiales</taxon>
        <taxon>Frankiaceae</taxon>
        <taxon>Frankia</taxon>
    </lineage>
</organism>
<evidence type="ECO:0000256" key="1">
    <source>
        <dbReference type="SAM" id="MobiDB-lite"/>
    </source>
</evidence>
<protein>
    <submittedName>
        <fullName evidence="2">Uncharacterized protein</fullName>
    </submittedName>
</protein>
<feature type="region of interest" description="Disordered" evidence="1">
    <location>
        <begin position="186"/>
        <end position="228"/>
    </location>
</feature>
<dbReference type="EMBL" id="FZMO01000179">
    <property type="protein sequence ID" value="SNQ48576.1"/>
    <property type="molecule type" value="Genomic_DNA"/>
</dbReference>
<reference evidence="2 3" key="1">
    <citation type="submission" date="2017-06" db="EMBL/GenBank/DDBJ databases">
        <authorList>
            <person name="Kim H.J."/>
            <person name="Triplett B.A."/>
        </authorList>
    </citation>
    <scope>NUCLEOTIDE SEQUENCE [LARGE SCALE GENOMIC DNA]</scope>
    <source>
        <strain evidence="2">FRACA_ARgP5</strain>
    </source>
</reference>
<evidence type="ECO:0000313" key="2">
    <source>
        <dbReference type="EMBL" id="SNQ48576.1"/>
    </source>
</evidence>
<accession>A0A2I2KSG8</accession>
<evidence type="ECO:0000313" key="3">
    <source>
        <dbReference type="Proteomes" id="UP000234331"/>
    </source>
</evidence>